<dbReference type="InterPro" id="IPR037278">
    <property type="entry name" value="ARFGAP/RecO"/>
</dbReference>
<keyword evidence="4" id="KW-0233">DNA recombination</keyword>
<dbReference type="NCBIfam" id="TIGR00613">
    <property type="entry name" value="reco"/>
    <property type="match status" value="1"/>
</dbReference>
<comment type="similarity">
    <text evidence="1">Belongs to the RecO family.</text>
</comment>
<sequence>MAGLQPAWLLHSRPYREQSVIASYLVAGSGRIDMVVNGVRQRKNSRAALLQPFSRVLLSWKGHQELKKLVAIEPDLFSPGSGPLTLNGRALFCGFYINEVVLRALLPGQSAGGIISLYERTIRQLANAEKAEENKEPYLRGFELDLLSQLGYAPTLDYDVTGDPLQPDTLYHFQPEQGFYSIQALTDQRDKSYDYPAEVLLAMSRRDFSNPGYYRWFKRFTRQALVPVLGHRPLSSRSLFMRQKPH</sequence>
<keyword evidence="5" id="KW-0234">DNA repair</keyword>
<accession>A0A2H9T8D3</accession>
<dbReference type="AlphaFoldDB" id="A0A2H9T8D3"/>
<dbReference type="Pfam" id="PF02565">
    <property type="entry name" value="RecO_C"/>
    <property type="match status" value="1"/>
</dbReference>
<dbReference type="Gene3D" id="1.20.1440.120">
    <property type="entry name" value="Recombination protein O, C-terminal domain"/>
    <property type="match status" value="1"/>
</dbReference>
<evidence type="ECO:0000256" key="1">
    <source>
        <dbReference type="ARBA" id="ARBA00007452"/>
    </source>
</evidence>
<dbReference type="InterPro" id="IPR012340">
    <property type="entry name" value="NA-bd_OB-fold"/>
</dbReference>
<dbReference type="SUPFAM" id="SSF50249">
    <property type="entry name" value="Nucleic acid-binding proteins"/>
    <property type="match status" value="1"/>
</dbReference>
<evidence type="ECO:0000256" key="4">
    <source>
        <dbReference type="ARBA" id="ARBA00023172"/>
    </source>
</evidence>
<evidence type="ECO:0000256" key="2">
    <source>
        <dbReference type="ARBA" id="ARBA00021310"/>
    </source>
</evidence>
<dbReference type="EMBL" id="NSIT01000065">
    <property type="protein sequence ID" value="PJE79500.1"/>
    <property type="molecule type" value="Genomic_DNA"/>
</dbReference>
<evidence type="ECO:0000256" key="5">
    <source>
        <dbReference type="ARBA" id="ARBA00023204"/>
    </source>
</evidence>
<dbReference type="GO" id="GO:0006302">
    <property type="term" value="P:double-strand break repair"/>
    <property type="evidence" value="ECO:0007669"/>
    <property type="project" value="TreeGrafter"/>
</dbReference>
<dbReference type="PANTHER" id="PTHR33991:SF1">
    <property type="entry name" value="DNA REPAIR PROTEIN RECO"/>
    <property type="match status" value="1"/>
</dbReference>
<dbReference type="PANTHER" id="PTHR33991">
    <property type="entry name" value="DNA REPAIR PROTEIN RECO"/>
    <property type="match status" value="1"/>
</dbReference>
<dbReference type="InterPro" id="IPR003717">
    <property type="entry name" value="RecO"/>
</dbReference>
<evidence type="ECO:0000256" key="6">
    <source>
        <dbReference type="ARBA" id="ARBA00033409"/>
    </source>
</evidence>
<evidence type="ECO:0000259" key="7">
    <source>
        <dbReference type="Pfam" id="PF11967"/>
    </source>
</evidence>
<evidence type="ECO:0000313" key="8">
    <source>
        <dbReference type="EMBL" id="PJE79500.1"/>
    </source>
</evidence>
<dbReference type="GO" id="GO:0043590">
    <property type="term" value="C:bacterial nucleoid"/>
    <property type="evidence" value="ECO:0007669"/>
    <property type="project" value="TreeGrafter"/>
</dbReference>
<keyword evidence="3" id="KW-0227">DNA damage</keyword>
<reference evidence="8" key="1">
    <citation type="journal article" date="2017" name="Appl. Environ. Microbiol.">
        <title>Molecular characterization of an Endozoicomonas-like organism causing infection in king scallop Pecten maximus L.</title>
        <authorList>
            <person name="Cano I."/>
            <person name="van Aerle R."/>
            <person name="Ross S."/>
            <person name="Verner-Jeffreys D.W."/>
            <person name="Paley R.K."/>
            <person name="Rimmer G."/>
            <person name="Ryder D."/>
            <person name="Hooper P."/>
            <person name="Stone D."/>
            <person name="Feist S.W."/>
        </authorList>
    </citation>
    <scope>NUCLEOTIDE SEQUENCE</scope>
</reference>
<dbReference type="HAMAP" id="MF_00201">
    <property type="entry name" value="RecO"/>
    <property type="match status" value="1"/>
</dbReference>
<dbReference type="Gene3D" id="2.40.50.140">
    <property type="entry name" value="Nucleic acid-binding proteins"/>
    <property type="match status" value="1"/>
</dbReference>
<dbReference type="SUPFAM" id="SSF57863">
    <property type="entry name" value="ArfGap/RecO-like zinc finger"/>
    <property type="match status" value="1"/>
</dbReference>
<organism evidence="8">
    <name type="scientific">invertebrate metagenome</name>
    <dbReference type="NCBI Taxonomy" id="1711999"/>
    <lineage>
        <taxon>unclassified sequences</taxon>
        <taxon>metagenomes</taxon>
        <taxon>organismal metagenomes</taxon>
    </lineage>
</organism>
<feature type="domain" description="DNA replication/recombination mediator RecO N-terminal" evidence="7">
    <location>
        <begin position="5"/>
        <end position="73"/>
    </location>
</feature>
<gene>
    <name evidence="8" type="primary">recO</name>
    <name evidence="8" type="ORF">CI610_01536</name>
</gene>
<dbReference type="GO" id="GO:0006310">
    <property type="term" value="P:DNA recombination"/>
    <property type="evidence" value="ECO:0007669"/>
    <property type="project" value="UniProtKB-KW"/>
</dbReference>
<proteinExistence type="inferred from homology"/>
<dbReference type="InterPro" id="IPR042242">
    <property type="entry name" value="RecO_C"/>
</dbReference>
<protein>
    <recommendedName>
        <fullName evidence="2">DNA repair protein RecO</fullName>
    </recommendedName>
    <alternativeName>
        <fullName evidence="6">Recombination protein O</fullName>
    </alternativeName>
</protein>
<evidence type="ECO:0000256" key="3">
    <source>
        <dbReference type="ARBA" id="ARBA00022763"/>
    </source>
</evidence>
<dbReference type="Pfam" id="PF11967">
    <property type="entry name" value="RecO_N"/>
    <property type="match status" value="1"/>
</dbReference>
<name>A0A2H9T8D3_9ZZZZ</name>
<dbReference type="InterPro" id="IPR022572">
    <property type="entry name" value="DNA_rep/recomb_RecO_N"/>
</dbReference>
<comment type="caution">
    <text evidence="8">The sequence shown here is derived from an EMBL/GenBank/DDBJ whole genome shotgun (WGS) entry which is preliminary data.</text>
</comment>